<evidence type="ECO:0000313" key="1">
    <source>
        <dbReference type="EMBL" id="KAJ3004222.1"/>
    </source>
</evidence>
<keyword evidence="2" id="KW-1185">Reference proteome</keyword>
<proteinExistence type="predicted"/>
<dbReference type="Proteomes" id="UP001144978">
    <property type="component" value="Unassembled WGS sequence"/>
</dbReference>
<protein>
    <submittedName>
        <fullName evidence="1">Uncharacterized protein</fullName>
    </submittedName>
</protein>
<reference evidence="1" key="1">
    <citation type="submission" date="2022-08" db="EMBL/GenBank/DDBJ databases">
        <title>Genome Sequence of Pycnoporus sanguineus.</title>
        <authorList>
            <person name="Buettner E."/>
        </authorList>
    </citation>
    <scope>NUCLEOTIDE SEQUENCE</scope>
    <source>
        <strain evidence="1">CG-C14</strain>
    </source>
</reference>
<organism evidence="1 2">
    <name type="scientific">Trametes sanguinea</name>
    <dbReference type="NCBI Taxonomy" id="158606"/>
    <lineage>
        <taxon>Eukaryota</taxon>
        <taxon>Fungi</taxon>
        <taxon>Dikarya</taxon>
        <taxon>Basidiomycota</taxon>
        <taxon>Agaricomycotina</taxon>
        <taxon>Agaricomycetes</taxon>
        <taxon>Polyporales</taxon>
        <taxon>Polyporaceae</taxon>
        <taxon>Trametes</taxon>
    </lineage>
</organism>
<evidence type="ECO:0000313" key="2">
    <source>
        <dbReference type="Proteomes" id="UP001144978"/>
    </source>
</evidence>
<accession>A0ACC1PWL6</accession>
<dbReference type="EMBL" id="JANSHE010001161">
    <property type="protein sequence ID" value="KAJ3004222.1"/>
    <property type="molecule type" value="Genomic_DNA"/>
</dbReference>
<name>A0ACC1PWL6_9APHY</name>
<comment type="caution">
    <text evidence="1">The sequence shown here is derived from an EMBL/GenBank/DDBJ whole genome shotgun (WGS) entry which is preliminary data.</text>
</comment>
<gene>
    <name evidence="1" type="ORF">NUW54_g4916</name>
</gene>
<sequence length="116" mass="12914">MDDKIAQFSSVTGASTKEARRYLTKYKRLDQALDAYYNDPSVARNTASTSKLNALFDKYKDPDSDDITVNGTIQLCEDLGVDPEDVVLLAVAYELKSPAMGQWTRKGWTEGWKALG</sequence>